<feature type="domain" description="Photosynthetic reaction centre H subunit N-terminal" evidence="2">
    <location>
        <begin position="6"/>
        <end position="135"/>
    </location>
</feature>
<dbReference type="STRING" id="765912.Thimo_2774"/>
<dbReference type="SUPFAM" id="SSF81490">
    <property type="entry name" value="Photosystem II reaction centre subunit H, transmembrane region"/>
    <property type="match status" value="1"/>
</dbReference>
<dbReference type="GO" id="GO:0030077">
    <property type="term" value="C:plasma membrane light-harvesting complex"/>
    <property type="evidence" value="ECO:0007669"/>
    <property type="project" value="InterPro"/>
</dbReference>
<dbReference type="InterPro" id="IPR027275">
    <property type="entry name" value="PRC-brl_dom"/>
</dbReference>
<feature type="transmembrane region" description="Helical" evidence="1">
    <location>
        <begin position="13"/>
        <end position="32"/>
    </location>
</feature>
<dbReference type="OrthoDB" id="8557487at2"/>
<dbReference type="InterPro" id="IPR005652">
    <property type="entry name" value="Photo_RC_H"/>
</dbReference>
<dbReference type="AlphaFoldDB" id="U3GKH9"/>
<evidence type="ECO:0000313" key="6">
    <source>
        <dbReference type="Proteomes" id="UP000010816"/>
    </source>
</evidence>
<dbReference type="KEGG" id="tmb:Thimo_3019"/>
<dbReference type="InterPro" id="IPR037097">
    <property type="entry name" value="Photo_RC_H_N_sf"/>
</dbReference>
<dbReference type="GO" id="GO:0019684">
    <property type="term" value="P:photosynthesis, light reaction"/>
    <property type="evidence" value="ECO:0007669"/>
    <property type="project" value="InterPro"/>
</dbReference>
<evidence type="ECO:0000259" key="2">
    <source>
        <dbReference type="Pfam" id="PF03967"/>
    </source>
</evidence>
<dbReference type="NCBIfam" id="TIGR01150">
    <property type="entry name" value="puhA"/>
    <property type="match status" value="1"/>
</dbReference>
<keyword evidence="1" id="KW-0812">Transmembrane</keyword>
<proteinExistence type="predicted"/>
<dbReference type="SUPFAM" id="SSF50346">
    <property type="entry name" value="PRC-barrel domain"/>
    <property type="match status" value="1"/>
</dbReference>
<evidence type="ECO:0000259" key="3">
    <source>
        <dbReference type="Pfam" id="PF05239"/>
    </source>
</evidence>
<keyword evidence="1" id="KW-0472">Membrane</keyword>
<dbReference type="Pfam" id="PF03967">
    <property type="entry name" value="PRCH"/>
    <property type="match status" value="1"/>
</dbReference>
<dbReference type="EMBL" id="CP003051">
    <property type="protein sequence ID" value="AGA91482.1"/>
    <property type="molecule type" value="Genomic_DNA"/>
</dbReference>
<accession>U3GKH9</accession>
<dbReference type="RefSeq" id="WP_015281614.1">
    <property type="nucleotide sequence ID" value="NC_019940.1"/>
</dbReference>
<dbReference type="InterPro" id="IPR014747">
    <property type="entry name" value="Bac_photo_RC_H_C"/>
</dbReference>
<gene>
    <name evidence="4" type="ORF">Thimo_2774</name>
    <name evidence="5" type="ORF">Thimo_3019</name>
</gene>
<keyword evidence="6" id="KW-1185">Reference proteome</keyword>
<reference evidence="5 6" key="1">
    <citation type="submission" date="2011-09" db="EMBL/GenBank/DDBJ databases">
        <title>Complete sequence of chromosome of Thioflavicoccus mobilis 8321.</title>
        <authorList>
            <consortium name="US DOE Joint Genome Institute"/>
            <person name="Lucas S."/>
            <person name="Han J."/>
            <person name="Lapidus A."/>
            <person name="Cheng J.-F."/>
            <person name="Goodwin L."/>
            <person name="Pitluck S."/>
            <person name="Peters L."/>
            <person name="Ovchinnikova G."/>
            <person name="Lu M."/>
            <person name="Detter J.C."/>
            <person name="Han C."/>
            <person name="Tapia R."/>
            <person name="Land M."/>
            <person name="Hauser L."/>
            <person name="Kyrpides N."/>
            <person name="Ivanova N."/>
            <person name="Pagani I."/>
            <person name="Vogl K."/>
            <person name="Liu Z."/>
            <person name="Imhoff J."/>
            <person name="Thiel V."/>
            <person name="Frigaard N.-U."/>
            <person name="Bryant D."/>
            <person name="Woyke T."/>
        </authorList>
    </citation>
    <scope>NUCLEOTIDE SEQUENCE [LARGE SCALE GENOMIC DNA]</scope>
    <source>
        <strain evidence="5 6">8321</strain>
    </source>
</reference>
<name>U3GKH9_9GAMM</name>
<dbReference type="InterPro" id="IPR015810">
    <property type="entry name" value="Photo_RC_H_N"/>
</dbReference>
<protein>
    <submittedName>
        <fullName evidence="5">Photosynthetic reaction center, subunit H, bacterial</fullName>
    </submittedName>
</protein>
<evidence type="ECO:0000256" key="1">
    <source>
        <dbReference type="SAM" id="Phobius"/>
    </source>
</evidence>
<dbReference type="Gene3D" id="3.90.50.10">
    <property type="entry name" value="Photosynthetic Reaction Center, subunit H, domain 2"/>
    <property type="match status" value="1"/>
</dbReference>
<dbReference type="EMBL" id="CP003051">
    <property type="protein sequence ID" value="AGA91710.1"/>
    <property type="molecule type" value="Genomic_DNA"/>
</dbReference>
<dbReference type="Pfam" id="PF05239">
    <property type="entry name" value="PRC"/>
    <property type="match status" value="1"/>
</dbReference>
<keyword evidence="1" id="KW-1133">Transmembrane helix</keyword>
<dbReference type="Gene3D" id="4.10.540.10">
    <property type="entry name" value="Photosynthetic reaction centre, H subunit, N-terminal domain"/>
    <property type="match status" value="1"/>
</dbReference>
<dbReference type="eggNOG" id="COG3861">
    <property type="taxonomic scope" value="Bacteria"/>
</dbReference>
<dbReference type="KEGG" id="tmb:Thimo_2774"/>
<dbReference type="PATRIC" id="fig|765912.4.peg.2717"/>
<evidence type="ECO:0000313" key="4">
    <source>
        <dbReference type="EMBL" id="AGA91482.1"/>
    </source>
</evidence>
<feature type="domain" description="PRC-barrel" evidence="3">
    <location>
        <begin position="145"/>
        <end position="200"/>
    </location>
</feature>
<dbReference type="HOGENOM" id="CLU_1064810_0_0_6"/>
<dbReference type="InterPro" id="IPR011033">
    <property type="entry name" value="PRC_barrel-like_sf"/>
</dbReference>
<evidence type="ECO:0000313" key="5">
    <source>
        <dbReference type="EMBL" id="AGA91710.1"/>
    </source>
</evidence>
<sequence>MDYVGDFTTHADVAIIILKTFTLFFLSLVFYLRREDKREGYPLVHSNGRVIKGFPPMPKPKTYLLPHGAGTVTTPRVREEPEVVNATPIVSAFGAPQEPIGDPMLAGVGPGSSAMREDVPDLTLEGEPKIVPMRVATEFSIPARDPDPRGLSVVGADGEQGGTVTDVWVDRSEPQTRYLEVEVSGGRHVLVPTPMLRIKGKGEKRRVIVSSILGSQFKNVPGMANPDQVTLREEDRICAYYACGQLYATPSRRKAVFI</sequence>
<organism evidence="5 6">
    <name type="scientific">Thioflavicoccus mobilis 8321</name>
    <dbReference type="NCBI Taxonomy" id="765912"/>
    <lineage>
        <taxon>Bacteria</taxon>
        <taxon>Pseudomonadati</taxon>
        <taxon>Pseudomonadota</taxon>
        <taxon>Gammaproteobacteria</taxon>
        <taxon>Chromatiales</taxon>
        <taxon>Chromatiaceae</taxon>
        <taxon>Thioflavicoccus</taxon>
    </lineage>
</organism>
<dbReference type="Proteomes" id="UP000010816">
    <property type="component" value="Chromosome"/>
</dbReference>